<evidence type="ECO:0000313" key="3">
    <source>
        <dbReference type="Proteomes" id="UP001375240"/>
    </source>
</evidence>
<feature type="compositionally biased region" description="Polar residues" evidence="1">
    <location>
        <begin position="68"/>
        <end position="79"/>
    </location>
</feature>
<comment type="caution">
    <text evidence="2">The sequence shown here is derived from an EMBL/GenBank/DDBJ whole genome shotgun (WGS) entry which is preliminary data.</text>
</comment>
<feature type="region of interest" description="Disordered" evidence="1">
    <location>
        <begin position="822"/>
        <end position="850"/>
    </location>
</feature>
<proteinExistence type="predicted"/>
<dbReference type="AlphaFoldDB" id="A0AAV9V3H9"/>
<evidence type="ECO:0000313" key="2">
    <source>
        <dbReference type="EMBL" id="KAK6353304.1"/>
    </source>
</evidence>
<accession>A0AAV9V3H9</accession>
<dbReference type="Proteomes" id="UP001375240">
    <property type="component" value="Unassembled WGS sequence"/>
</dbReference>
<protein>
    <submittedName>
        <fullName evidence="2">Uncharacterized protein</fullName>
    </submittedName>
</protein>
<organism evidence="2 3">
    <name type="scientific">Orbilia brochopaga</name>
    <dbReference type="NCBI Taxonomy" id="3140254"/>
    <lineage>
        <taxon>Eukaryota</taxon>
        <taxon>Fungi</taxon>
        <taxon>Dikarya</taxon>
        <taxon>Ascomycota</taxon>
        <taxon>Pezizomycotina</taxon>
        <taxon>Orbiliomycetes</taxon>
        <taxon>Orbiliales</taxon>
        <taxon>Orbiliaceae</taxon>
        <taxon>Orbilia</taxon>
    </lineage>
</organism>
<keyword evidence="3" id="KW-1185">Reference proteome</keyword>
<feature type="compositionally biased region" description="Polar residues" evidence="1">
    <location>
        <begin position="87"/>
        <end position="112"/>
    </location>
</feature>
<feature type="compositionally biased region" description="Polar residues" evidence="1">
    <location>
        <begin position="27"/>
        <end position="39"/>
    </location>
</feature>
<name>A0AAV9V3H9_9PEZI</name>
<feature type="region of interest" description="Disordered" evidence="1">
    <location>
        <begin position="402"/>
        <end position="437"/>
    </location>
</feature>
<gene>
    <name evidence="2" type="ORF">TWF696_005276</name>
</gene>
<dbReference type="EMBL" id="JAVHNQ010000003">
    <property type="protein sequence ID" value="KAK6353304.1"/>
    <property type="molecule type" value="Genomic_DNA"/>
</dbReference>
<reference evidence="2 3" key="1">
    <citation type="submission" date="2019-10" db="EMBL/GenBank/DDBJ databases">
        <authorList>
            <person name="Palmer J.M."/>
        </authorList>
    </citation>
    <scope>NUCLEOTIDE SEQUENCE [LARGE SCALE GENOMIC DNA]</scope>
    <source>
        <strain evidence="2 3">TWF696</strain>
    </source>
</reference>
<sequence length="850" mass="96786">MAYNHQENAFEDSILTDAPPSPFFKEQPTNSYLGNQTGDPNYGQGSFFDPQPVESAPDPPFLDYPFVVQSNPPQSNFSFVQDPPQPNVSFAPNPVNSDSTPMEGVSYSNPSATDAPARPASSRIEKRPRPQKNPFINRTRLPTLVPILYSVAESCGTEIPDDLSFSFPNFAANGEQCQPSNPFLLNPQINSFCAHSIPQPYFPNVEHQSFVPSSEVQLSIPPPQSFILESQPFIPESQPFVSVPQPFIPEHQPLIAAPQSFILESQAFVPESQVFIPESQGFISESQSFIPESQSFIPHPEPNPEPISFIPDQTSTFTPDIQHPVGITSDHGSDAQVDLDEDNVSTPRAPVQMSASPCPQPNVFPPPPTVCSDFPDSSPFAQNTREDFVRKCEQLAISASKNVPGPGARLTASSAPNHKPSCDDATKTASPPEPDLPVHTAQAPDYSVFERLACSATCELCHNPPKLLEVVAKENRRTERITKPKHKLGFSLLSKWMLNIFNGATPPQVNHEIHYTWTVNLWIKRQKERTTVKELWVWITGETRVTDRDCDTARWWPMSNSFAAWSTFMEQLQLAAPPEIEFKHRSLDNTLILRASRFLLVAIRLLETQEPEFLKKYKSLEFYVDMLVTAASYVISLFGYHDWITDGIWPSRLKGKPIWTWFRLFGKDLQTCQSTQKERISNFKQAWPWIHSRTLKKSGRYMDNRPYYIPTMIVDEKGDVVMNVGHIYITSISSHEEWCIEQYELAKAYYRKHPERRPKIARNLIMETDPEEEKREAFLMGYCNWYRRTQKMPKKGSVFTVIPMREPTPEDPWYEYCKIEEPEPLGEEPKPRDPYHDPTNDRVDPKLYFM</sequence>
<evidence type="ECO:0000256" key="1">
    <source>
        <dbReference type="SAM" id="MobiDB-lite"/>
    </source>
</evidence>
<feature type="region of interest" description="Disordered" evidence="1">
    <location>
        <begin position="1"/>
        <end position="136"/>
    </location>
</feature>